<dbReference type="OrthoDB" id="271910at2759"/>
<comment type="caution">
    <text evidence="2">The sequence shown here is derived from an EMBL/GenBank/DDBJ whole genome shotgun (WGS) entry which is preliminary data.</text>
</comment>
<gene>
    <name evidence="2" type="ORF">OLEA9_A011341</name>
</gene>
<name>A0A8S0TLL0_OLEEU</name>
<organism evidence="2 3">
    <name type="scientific">Olea europaea subsp. europaea</name>
    <dbReference type="NCBI Taxonomy" id="158383"/>
    <lineage>
        <taxon>Eukaryota</taxon>
        <taxon>Viridiplantae</taxon>
        <taxon>Streptophyta</taxon>
        <taxon>Embryophyta</taxon>
        <taxon>Tracheophyta</taxon>
        <taxon>Spermatophyta</taxon>
        <taxon>Magnoliopsida</taxon>
        <taxon>eudicotyledons</taxon>
        <taxon>Gunneridae</taxon>
        <taxon>Pentapetalae</taxon>
        <taxon>asterids</taxon>
        <taxon>lamiids</taxon>
        <taxon>Lamiales</taxon>
        <taxon>Oleaceae</taxon>
        <taxon>Oleeae</taxon>
        <taxon>Olea</taxon>
    </lineage>
</organism>
<evidence type="ECO:0000313" key="2">
    <source>
        <dbReference type="EMBL" id="CAA3006850.1"/>
    </source>
</evidence>
<sequence>MIEVPRSGEPEPKQSDGNPSSAEEGLHSPTTTLMLAGSLDGLQSVAVDSARLFELYAYAHDVECYQFMSTRPWGKVNDFYSNVVKMLHATARIVWKGVKKQLGEKKKKGKRRRKGAGEKEKTPATVNSFYHQSVLPLQKVAYIYKIQHQRKRAWASPIHNTSPKIKDTKLAQNSYYPLFFELGTVNNRKVIGVFIYTDTWRKDIRAQDIEEATNCAAPGKIRVVSVTKVSREFHLNFSAKWGRLPFNDKIGGRGGKWVERFVGSRKRSLWTVDVDDKDEEETGNKPSRFLLSSVNHLLHQLGGKLLAYRIGPPTECFVFHARAAEVLLPCAEKDGTCVKMMCIELVANRFLRKYKIEIPTCLFSLDFVISWTITDGSSSVATAVREAAAASAEVDALLKSMNGTDRHATAPPARPDGLCLLDVGYTEFDKELPYSLRN</sequence>
<dbReference type="Proteomes" id="UP000594638">
    <property type="component" value="Unassembled WGS sequence"/>
</dbReference>
<feature type="region of interest" description="Disordered" evidence="1">
    <location>
        <begin position="102"/>
        <end position="123"/>
    </location>
</feature>
<evidence type="ECO:0000256" key="1">
    <source>
        <dbReference type="SAM" id="MobiDB-lite"/>
    </source>
</evidence>
<reference evidence="2 3" key="1">
    <citation type="submission" date="2019-12" db="EMBL/GenBank/DDBJ databases">
        <authorList>
            <person name="Alioto T."/>
            <person name="Alioto T."/>
            <person name="Gomez Garrido J."/>
        </authorList>
    </citation>
    <scope>NUCLEOTIDE SEQUENCE [LARGE SCALE GENOMIC DNA]</scope>
</reference>
<proteinExistence type="predicted"/>
<dbReference type="AlphaFoldDB" id="A0A8S0TLL0"/>
<evidence type="ECO:0000313" key="3">
    <source>
        <dbReference type="Proteomes" id="UP000594638"/>
    </source>
</evidence>
<accession>A0A8S0TLL0</accession>
<dbReference type="Gramene" id="OE9A011341T2">
    <property type="protein sequence ID" value="OE9A011341C2"/>
    <property type="gene ID" value="OE9A011341"/>
</dbReference>
<dbReference type="EMBL" id="CACTIH010007265">
    <property type="protein sequence ID" value="CAA3006850.1"/>
    <property type="molecule type" value="Genomic_DNA"/>
</dbReference>
<feature type="compositionally biased region" description="Basic and acidic residues" evidence="1">
    <location>
        <begin position="1"/>
        <end position="14"/>
    </location>
</feature>
<protein>
    <submittedName>
        <fullName evidence="2">tRNA pseudouridine synthase A</fullName>
    </submittedName>
</protein>
<feature type="compositionally biased region" description="Basic residues" evidence="1">
    <location>
        <begin position="105"/>
        <end position="114"/>
    </location>
</feature>
<feature type="region of interest" description="Disordered" evidence="1">
    <location>
        <begin position="1"/>
        <end position="27"/>
    </location>
</feature>
<keyword evidence="3" id="KW-1185">Reference proteome</keyword>